<sequence length="524" mass="58331">MLSVLLVCAGNKGKKNVSRAKHEGTDAASAPAKFLGDRGTVAPQNALDLGRDTDALLSCDRRVSRADLPFYCPSLPSPGPTQTTTITSPPSGRPAEAAMGSKTRSKKKTKKLSVKRKKAIAQNLRKGDKENVPEPSPPPPPPIAKASPEKRDPPKKKKGAMPYAELKRKYDNKSRRCRRLESDVKLWKDKYKQAQAAADLHCKRAEVAERRDRHRTYRIRYGGADPATVRYGVRYGDIRRCLASAGEQPEGSVPSTVCRSLQVAKCVPELEAARLTIIDQFQQAQLVGLARREERLEMRKQVRRLEKKIARMERSAAAMYRAGKARLTQRAFRCKRGHSYSETMRQVAREMVTAGCARAEVGKLIRRISSALGVEINMTMSERTVGRAILEGLVAGKLQTGYEWLKAGSITISADSTMHRKQNMEARHSAHHVPDYNSGSLDIDPKSIPRIRVVCLEATHDHTADGSVQGWKDSAREIQELWERSPLARRLGLKFTIADFARTLKGMNGDHANNTRSWSFFTTS</sequence>
<keyword evidence="4" id="KW-1185">Reference proteome</keyword>
<feature type="coiled-coil region" evidence="1">
    <location>
        <begin position="295"/>
        <end position="322"/>
    </location>
</feature>
<accession>A0ABQ0L0Q0</accession>
<proteinExistence type="predicted"/>
<evidence type="ECO:0000313" key="3">
    <source>
        <dbReference type="EMBL" id="GAT44728.1"/>
    </source>
</evidence>
<gene>
    <name evidence="3" type="ORF">MCHLO_02339</name>
</gene>
<feature type="compositionally biased region" description="Basic residues" evidence="2">
    <location>
        <begin position="103"/>
        <end position="119"/>
    </location>
</feature>
<name>A0ABQ0L0Q0_MYCCL</name>
<reference evidence="3" key="1">
    <citation type="submission" date="2014-09" db="EMBL/GenBank/DDBJ databases">
        <title>Genome sequence of the luminous mushroom Mycena chlorophos for searching fungal bioluminescence genes.</title>
        <authorList>
            <person name="Tanaka Y."/>
            <person name="Kasuga D."/>
            <person name="Oba Y."/>
            <person name="Hase S."/>
            <person name="Sato K."/>
            <person name="Oba Y."/>
            <person name="Sakakibara Y."/>
        </authorList>
    </citation>
    <scope>NUCLEOTIDE SEQUENCE</scope>
</reference>
<dbReference type="EMBL" id="DF840123">
    <property type="protein sequence ID" value="GAT44728.1"/>
    <property type="molecule type" value="Genomic_DNA"/>
</dbReference>
<feature type="compositionally biased region" description="Pro residues" evidence="2">
    <location>
        <begin position="134"/>
        <end position="143"/>
    </location>
</feature>
<feature type="compositionally biased region" description="Basic and acidic residues" evidence="2">
    <location>
        <begin position="165"/>
        <end position="175"/>
    </location>
</feature>
<feature type="region of interest" description="Disordered" evidence="2">
    <location>
        <begin position="72"/>
        <end position="175"/>
    </location>
</feature>
<keyword evidence="1" id="KW-0175">Coiled coil</keyword>
<organism evidence="3 4">
    <name type="scientific">Mycena chlorophos</name>
    <name type="common">Agaric fungus</name>
    <name type="synonym">Agaricus chlorophos</name>
    <dbReference type="NCBI Taxonomy" id="658473"/>
    <lineage>
        <taxon>Eukaryota</taxon>
        <taxon>Fungi</taxon>
        <taxon>Dikarya</taxon>
        <taxon>Basidiomycota</taxon>
        <taxon>Agaricomycotina</taxon>
        <taxon>Agaricomycetes</taxon>
        <taxon>Agaricomycetidae</taxon>
        <taxon>Agaricales</taxon>
        <taxon>Marasmiineae</taxon>
        <taxon>Mycenaceae</taxon>
        <taxon>Mycena</taxon>
    </lineage>
</organism>
<evidence type="ECO:0000313" key="4">
    <source>
        <dbReference type="Proteomes" id="UP000815677"/>
    </source>
</evidence>
<evidence type="ECO:0000256" key="1">
    <source>
        <dbReference type="SAM" id="Coils"/>
    </source>
</evidence>
<protein>
    <submittedName>
        <fullName evidence="3">Uncharacterized protein</fullName>
    </submittedName>
</protein>
<dbReference type="Proteomes" id="UP000815677">
    <property type="component" value="Unassembled WGS sequence"/>
</dbReference>
<evidence type="ECO:0000256" key="2">
    <source>
        <dbReference type="SAM" id="MobiDB-lite"/>
    </source>
</evidence>
<feature type="compositionally biased region" description="Low complexity" evidence="2">
    <location>
        <begin position="80"/>
        <end position="90"/>
    </location>
</feature>